<proteinExistence type="predicted"/>
<protein>
    <submittedName>
        <fullName evidence="1">Uncharacterized protein</fullName>
    </submittedName>
</protein>
<dbReference type="AlphaFoldDB" id="H1YXE9"/>
<organism evidence="1 2">
    <name type="scientific">Methanoplanus limicola DSM 2279</name>
    <dbReference type="NCBI Taxonomy" id="937775"/>
    <lineage>
        <taxon>Archaea</taxon>
        <taxon>Methanobacteriati</taxon>
        <taxon>Methanobacteriota</taxon>
        <taxon>Stenosarchaea group</taxon>
        <taxon>Methanomicrobia</taxon>
        <taxon>Methanomicrobiales</taxon>
        <taxon>Methanomicrobiaceae</taxon>
        <taxon>Methanoplanus</taxon>
    </lineage>
</organism>
<dbReference type="STRING" id="937775.Metlim_2852"/>
<dbReference type="RefSeq" id="WP_004079605.1">
    <property type="nucleotide sequence ID" value="NZ_CM001436.1"/>
</dbReference>
<accession>H1YXE9</accession>
<reference evidence="1 2" key="1">
    <citation type="submission" date="2011-10" db="EMBL/GenBank/DDBJ databases">
        <title>The Improved High-Quality Draft genome of Methanoplanus limicola DSM 2279.</title>
        <authorList>
            <consortium name="US DOE Joint Genome Institute (JGI-PGF)"/>
            <person name="Lucas S."/>
            <person name="Copeland A."/>
            <person name="Lapidus A."/>
            <person name="Glavina del Rio T."/>
            <person name="Dalin E."/>
            <person name="Tice H."/>
            <person name="Bruce D."/>
            <person name="Goodwin L."/>
            <person name="Pitluck S."/>
            <person name="Peters L."/>
            <person name="Mikhailova N."/>
            <person name="Lu M."/>
            <person name="Kyrpides N."/>
            <person name="Mavromatis K."/>
            <person name="Ivanova N."/>
            <person name="Markowitz V."/>
            <person name="Cheng J.-F."/>
            <person name="Hugenholtz P."/>
            <person name="Woyke T."/>
            <person name="Wu D."/>
            <person name="Wirth R."/>
            <person name="Brambilla E.-M."/>
            <person name="Klenk H.-P."/>
            <person name="Eisen J.A."/>
        </authorList>
    </citation>
    <scope>NUCLEOTIDE SEQUENCE [LARGE SCALE GENOMIC DNA]</scope>
    <source>
        <strain evidence="1 2">DSM 2279</strain>
    </source>
</reference>
<evidence type="ECO:0000313" key="2">
    <source>
        <dbReference type="Proteomes" id="UP000005741"/>
    </source>
</evidence>
<dbReference type="HOGENOM" id="CLU_2597774_0_0_2"/>
<name>H1YXE9_9EURY</name>
<evidence type="ECO:0000313" key="1">
    <source>
        <dbReference type="EMBL" id="EHQ36886.1"/>
    </source>
</evidence>
<dbReference type="InParanoid" id="H1YXE9"/>
<gene>
    <name evidence="1" type="ORF">Metlim_2852</name>
</gene>
<keyword evidence="2" id="KW-1185">Reference proteome</keyword>
<dbReference type="EMBL" id="CM001436">
    <property type="protein sequence ID" value="EHQ36886.1"/>
    <property type="molecule type" value="Genomic_DNA"/>
</dbReference>
<sequence length="78" mass="9282">MKIMNDEERQMLKDLLWLNSVIATELIQITENTSQILRKADVPEACRTEHNELRQRALEIADRCKPDTMLRQHLEKHQ</sequence>
<dbReference type="Proteomes" id="UP000005741">
    <property type="component" value="Chromosome"/>
</dbReference>